<reference evidence="1 2" key="1">
    <citation type="submission" date="2015-01" db="EMBL/GenBank/DDBJ databases">
        <title>Evolution of Trichinella species and genotypes.</title>
        <authorList>
            <person name="Korhonen P.K."/>
            <person name="Edoardo P."/>
            <person name="Giuseppe L.R."/>
            <person name="Gasser R.B."/>
        </authorList>
    </citation>
    <scope>NUCLEOTIDE SEQUENCE [LARGE SCALE GENOMIC DNA]</scope>
    <source>
        <strain evidence="1">ISS1029</strain>
    </source>
</reference>
<gene>
    <name evidence="1" type="ORF">T11_13091</name>
</gene>
<sequence>LVFEPADIIYYKKCVTRHIVPVNVNFQKSKFDLKQKKLYFVQMTTASLRRGFCNICAKSYNVLHMWRCLSSKCEENLQSLCQQRITWLENDPDVSVTFDISSSIMEQFSKLHETIKQLSGALNEIEECSFKLDALYNLNVQSGDVVLNNLIQKVKCAVGEIIPHLKMDLKCKRAIIEELGFARTKCMVIVCLTAWIHEPYFPKMMCTSLLQILQDVENKLSSRSSVLVVSISSVLGVCSSSCG</sequence>
<evidence type="ECO:0000313" key="1">
    <source>
        <dbReference type="EMBL" id="KRZ19097.1"/>
    </source>
</evidence>
<dbReference type="AlphaFoldDB" id="A0A0V1I8C0"/>
<dbReference type="EMBL" id="JYDP01000001">
    <property type="protein sequence ID" value="KRZ19097.1"/>
    <property type="molecule type" value="Genomic_DNA"/>
</dbReference>
<proteinExistence type="predicted"/>
<organism evidence="1 2">
    <name type="scientific">Trichinella zimbabwensis</name>
    <dbReference type="NCBI Taxonomy" id="268475"/>
    <lineage>
        <taxon>Eukaryota</taxon>
        <taxon>Metazoa</taxon>
        <taxon>Ecdysozoa</taxon>
        <taxon>Nematoda</taxon>
        <taxon>Enoplea</taxon>
        <taxon>Dorylaimia</taxon>
        <taxon>Trichinellida</taxon>
        <taxon>Trichinellidae</taxon>
        <taxon>Trichinella</taxon>
    </lineage>
</organism>
<protein>
    <submittedName>
        <fullName evidence="1">Uncharacterized protein</fullName>
    </submittedName>
</protein>
<dbReference type="OrthoDB" id="5916034at2759"/>
<keyword evidence="2" id="KW-1185">Reference proteome</keyword>
<feature type="non-terminal residue" evidence="1">
    <location>
        <position position="1"/>
    </location>
</feature>
<dbReference type="STRING" id="268475.A0A0V1I8C0"/>
<accession>A0A0V1I8C0</accession>
<name>A0A0V1I8C0_9BILA</name>
<comment type="caution">
    <text evidence="1">The sequence shown here is derived from an EMBL/GenBank/DDBJ whole genome shotgun (WGS) entry which is preliminary data.</text>
</comment>
<dbReference type="Proteomes" id="UP000055024">
    <property type="component" value="Unassembled WGS sequence"/>
</dbReference>
<evidence type="ECO:0000313" key="2">
    <source>
        <dbReference type="Proteomes" id="UP000055024"/>
    </source>
</evidence>